<evidence type="ECO:0000259" key="6">
    <source>
        <dbReference type="Pfam" id="PF25876"/>
    </source>
</evidence>
<comment type="caution">
    <text evidence="10">The sequence shown here is derived from an EMBL/GenBank/DDBJ whole genome shotgun (WGS) entry which is preliminary data.</text>
</comment>
<dbReference type="PANTHER" id="PTHR30469">
    <property type="entry name" value="MULTIDRUG RESISTANCE PROTEIN MDTA"/>
    <property type="match status" value="1"/>
</dbReference>
<dbReference type="GO" id="GO:1990281">
    <property type="term" value="C:efflux pump complex"/>
    <property type="evidence" value="ECO:0007669"/>
    <property type="project" value="TreeGrafter"/>
</dbReference>
<dbReference type="Gene3D" id="2.40.420.20">
    <property type="match status" value="1"/>
</dbReference>
<feature type="domain" description="Multidrug resistance protein MdtA-like C-terminal permuted SH3" evidence="9">
    <location>
        <begin position="352"/>
        <end position="409"/>
    </location>
</feature>
<reference evidence="10" key="1">
    <citation type="submission" date="2019-08" db="EMBL/GenBank/DDBJ databases">
        <authorList>
            <person name="Kucharzyk K."/>
            <person name="Murdoch R.W."/>
            <person name="Higgins S."/>
            <person name="Loffler F."/>
        </authorList>
    </citation>
    <scope>NUCLEOTIDE SEQUENCE</scope>
</reference>
<dbReference type="Pfam" id="PF25876">
    <property type="entry name" value="HH_MFP_RND"/>
    <property type="match status" value="1"/>
</dbReference>
<dbReference type="Gene3D" id="2.40.30.170">
    <property type="match status" value="1"/>
</dbReference>
<proteinExistence type="predicted"/>
<evidence type="ECO:0000256" key="2">
    <source>
        <dbReference type="ARBA" id="ARBA00022448"/>
    </source>
</evidence>
<dbReference type="InterPro" id="IPR006143">
    <property type="entry name" value="RND_pump_MFP"/>
</dbReference>
<dbReference type="InterPro" id="IPR058625">
    <property type="entry name" value="MdtA-like_BSH"/>
</dbReference>
<name>A0A644TJ21_9ZZZZ</name>
<dbReference type="SUPFAM" id="SSF111369">
    <property type="entry name" value="HlyD-like secretion proteins"/>
    <property type="match status" value="1"/>
</dbReference>
<dbReference type="Pfam" id="PF25944">
    <property type="entry name" value="Beta-barrel_RND"/>
    <property type="match status" value="1"/>
</dbReference>
<evidence type="ECO:0000313" key="10">
    <source>
        <dbReference type="EMBL" id="MPL66936.1"/>
    </source>
</evidence>
<dbReference type="InterPro" id="IPR058627">
    <property type="entry name" value="MdtA-like_C"/>
</dbReference>
<evidence type="ECO:0000256" key="4">
    <source>
        <dbReference type="ARBA" id="ARBA00022519"/>
    </source>
</evidence>
<dbReference type="GO" id="GO:0015562">
    <property type="term" value="F:efflux transmembrane transporter activity"/>
    <property type="evidence" value="ECO:0007669"/>
    <property type="project" value="TreeGrafter"/>
</dbReference>
<dbReference type="Pfam" id="PF25967">
    <property type="entry name" value="RND-MFP_C"/>
    <property type="match status" value="1"/>
</dbReference>
<keyword evidence="3" id="KW-1003">Cell membrane</keyword>
<evidence type="ECO:0000259" key="9">
    <source>
        <dbReference type="Pfam" id="PF25967"/>
    </source>
</evidence>
<dbReference type="Gene3D" id="1.10.287.470">
    <property type="entry name" value="Helix hairpin bin"/>
    <property type="match status" value="1"/>
</dbReference>
<evidence type="ECO:0000256" key="5">
    <source>
        <dbReference type="ARBA" id="ARBA00023136"/>
    </source>
</evidence>
<feature type="domain" description="Multidrug resistance protein MdtA-like barrel-sandwich hybrid" evidence="7">
    <location>
        <begin position="122"/>
        <end position="262"/>
    </location>
</feature>
<evidence type="ECO:0000256" key="3">
    <source>
        <dbReference type="ARBA" id="ARBA00022475"/>
    </source>
</evidence>
<dbReference type="InterPro" id="IPR058624">
    <property type="entry name" value="MdtA-like_HH"/>
</dbReference>
<dbReference type="Pfam" id="PF25917">
    <property type="entry name" value="BSH_RND"/>
    <property type="match status" value="1"/>
</dbReference>
<evidence type="ECO:0000259" key="7">
    <source>
        <dbReference type="Pfam" id="PF25917"/>
    </source>
</evidence>
<gene>
    <name evidence="10" type="primary">mdtA_6</name>
    <name evidence="10" type="ORF">SDC9_12625</name>
</gene>
<feature type="domain" description="Multidrug resistance protein MdtA-like alpha-helical hairpin" evidence="6">
    <location>
        <begin position="161"/>
        <end position="229"/>
    </location>
</feature>
<evidence type="ECO:0000256" key="1">
    <source>
        <dbReference type="ARBA" id="ARBA00004236"/>
    </source>
</evidence>
<keyword evidence="2" id="KW-0813">Transport</keyword>
<keyword evidence="4" id="KW-0997">Cell inner membrane</keyword>
<dbReference type="PANTHER" id="PTHR30469:SF36">
    <property type="entry name" value="BLL3903 PROTEIN"/>
    <property type="match status" value="1"/>
</dbReference>
<dbReference type="AlphaFoldDB" id="A0A644TJ21"/>
<feature type="domain" description="Multidrug resistance protein MdtA-like beta-barrel" evidence="8">
    <location>
        <begin position="267"/>
        <end position="346"/>
    </location>
</feature>
<keyword evidence="5" id="KW-0472">Membrane</keyword>
<organism evidence="10">
    <name type="scientific">bioreactor metagenome</name>
    <dbReference type="NCBI Taxonomy" id="1076179"/>
    <lineage>
        <taxon>unclassified sequences</taxon>
        <taxon>metagenomes</taxon>
        <taxon>ecological metagenomes</taxon>
    </lineage>
</organism>
<evidence type="ECO:0000259" key="8">
    <source>
        <dbReference type="Pfam" id="PF25944"/>
    </source>
</evidence>
<dbReference type="InterPro" id="IPR058626">
    <property type="entry name" value="MdtA-like_b-barrel"/>
</dbReference>
<sequence>MRHNYAVTVPNVNHRKKGRQAQIVRCMANYLLDGGYSLLHFFSCAQRPDVGYFNLPGNTMKPALNPLPPLLLFFLLALGACSQDDSKKNAVPSAPVRVEAVTRADVPRLLHAVGNVRASASVGVKPRVTGEIQQVHFTEGQDVREGDPLITIDPRPFEAALREKKGQLAKSQAQLAKAQDDMGRYGKLVGSGYVSRDAYEKTVTDAAALRATVQSDKAAVESAALDLSYCTVAAPISGRVGALNVDKGNMVKSADATVIVSIDTLSPIYVGFSVPEVHLPVIIEQMAQTTVPVSATPAGGAPEKGLLTLVDNTVDTRTGTIRLRATFENSQRRLWPGQFVQVELPLGMAAGALTVPTRAVQSGREESYVYVVDKDSRASYRKVRPLFEYADRTVVDGEVAEGDKIVVDGQVRLAPGLMVKTMD</sequence>
<dbReference type="EMBL" id="VSSQ01000034">
    <property type="protein sequence ID" value="MPL66936.1"/>
    <property type="molecule type" value="Genomic_DNA"/>
</dbReference>
<comment type="subcellular location">
    <subcellularLocation>
        <location evidence="1">Cell membrane</location>
    </subcellularLocation>
</comment>
<dbReference type="NCBIfam" id="TIGR01730">
    <property type="entry name" value="RND_mfp"/>
    <property type="match status" value="1"/>
</dbReference>
<protein>
    <submittedName>
        <fullName evidence="10">Multidrug resistance protein MdtA</fullName>
    </submittedName>
</protein>
<accession>A0A644TJ21</accession>
<dbReference type="Gene3D" id="2.40.50.100">
    <property type="match status" value="1"/>
</dbReference>